<comment type="caution">
    <text evidence="1">The sequence shown here is derived from an EMBL/GenBank/DDBJ whole genome shotgun (WGS) entry which is preliminary data.</text>
</comment>
<dbReference type="Proteomes" id="UP001430755">
    <property type="component" value="Unassembled WGS sequence"/>
</dbReference>
<keyword evidence="1" id="KW-0238">DNA-binding</keyword>
<name>A0ABS9WHZ8_9ACTN</name>
<gene>
    <name evidence="1" type="ORF">LPT13_06885</name>
</gene>
<dbReference type="EMBL" id="JAJMLW010000002">
    <property type="protein sequence ID" value="MCI2242072.1"/>
    <property type="molecule type" value="Genomic_DNA"/>
</dbReference>
<keyword evidence="2" id="KW-1185">Reference proteome</keyword>
<reference evidence="1" key="1">
    <citation type="submission" date="2021-11" db="EMBL/GenBank/DDBJ databases">
        <title>A Novel Adlercreutzia Species, isolated from a Allomyrina dichotoma larva feces.</title>
        <authorList>
            <person name="Suh M.K."/>
        </authorList>
    </citation>
    <scope>NUCLEOTIDE SEQUENCE</scope>
    <source>
        <strain evidence="1">JBNU-10</strain>
    </source>
</reference>
<sequence length="60" mass="6781">MKVDEVMERLGVSKATAYLVIKRLNAELEAKGLRTIPGRVSERYFDETYFSLKGAGEDDI</sequence>
<evidence type="ECO:0000313" key="2">
    <source>
        <dbReference type="Proteomes" id="UP001430755"/>
    </source>
</evidence>
<protein>
    <submittedName>
        <fullName evidence="1">DNA-binding protein</fullName>
    </submittedName>
</protein>
<dbReference type="GO" id="GO:0003677">
    <property type="term" value="F:DNA binding"/>
    <property type="evidence" value="ECO:0007669"/>
    <property type="project" value="UniProtKB-KW"/>
</dbReference>
<evidence type="ECO:0000313" key="1">
    <source>
        <dbReference type="EMBL" id="MCI2242072.1"/>
    </source>
</evidence>
<proteinExistence type="predicted"/>
<organism evidence="1 2">
    <name type="scientific">Adlercreutzia faecimuris</name>
    <dbReference type="NCBI Taxonomy" id="2897341"/>
    <lineage>
        <taxon>Bacteria</taxon>
        <taxon>Bacillati</taxon>
        <taxon>Actinomycetota</taxon>
        <taxon>Coriobacteriia</taxon>
        <taxon>Eggerthellales</taxon>
        <taxon>Eggerthellaceae</taxon>
        <taxon>Adlercreutzia</taxon>
    </lineage>
</organism>
<accession>A0ABS9WHZ8</accession>